<dbReference type="GO" id="GO:0022848">
    <property type="term" value="F:acetylcholine-gated monoatomic cation-selective channel activity"/>
    <property type="evidence" value="ECO:0007669"/>
    <property type="project" value="InterPro"/>
</dbReference>
<evidence type="ECO:0000259" key="16">
    <source>
        <dbReference type="Pfam" id="PF02931"/>
    </source>
</evidence>
<dbReference type="PRINTS" id="PR00252">
    <property type="entry name" value="NRIONCHANNEL"/>
</dbReference>
<dbReference type="FunFam" id="1.20.58.390:FF:000073">
    <property type="entry name" value="Neuronal acetylcholine receptor subunit alpha-9-II"/>
    <property type="match status" value="1"/>
</dbReference>
<evidence type="ECO:0000256" key="11">
    <source>
        <dbReference type="ARBA" id="ARBA00023180"/>
    </source>
</evidence>
<organism evidence="18 19">
    <name type="scientific">Actinia tenebrosa</name>
    <name type="common">Australian red waratah sea anemone</name>
    <dbReference type="NCBI Taxonomy" id="6105"/>
    <lineage>
        <taxon>Eukaryota</taxon>
        <taxon>Metazoa</taxon>
        <taxon>Cnidaria</taxon>
        <taxon>Anthozoa</taxon>
        <taxon>Hexacorallia</taxon>
        <taxon>Actiniaria</taxon>
        <taxon>Actiniidae</taxon>
        <taxon>Actinia</taxon>
    </lineage>
</organism>
<dbReference type="InterPro" id="IPR036734">
    <property type="entry name" value="Neur_chan_lig-bd_sf"/>
</dbReference>
<comment type="subcellular location">
    <subcellularLocation>
        <location evidence="14">Synaptic cell membrane</location>
        <topology evidence="14">Multi-pass membrane protein</topology>
    </subcellularLocation>
</comment>
<feature type="domain" description="Neurotransmitter-gated ion-channel ligand-binding" evidence="16">
    <location>
        <begin position="40"/>
        <end position="249"/>
    </location>
</feature>
<gene>
    <name evidence="19" type="primary">LOC116290824</name>
</gene>
<evidence type="ECO:0000256" key="6">
    <source>
        <dbReference type="ARBA" id="ARBA00023018"/>
    </source>
</evidence>
<evidence type="ECO:0000256" key="3">
    <source>
        <dbReference type="ARBA" id="ARBA00022475"/>
    </source>
</evidence>
<evidence type="ECO:0000256" key="12">
    <source>
        <dbReference type="ARBA" id="ARBA00023286"/>
    </source>
</evidence>
<dbReference type="RefSeq" id="XP_031553793.1">
    <property type="nucleotide sequence ID" value="XM_031697933.1"/>
</dbReference>
<dbReference type="Gene3D" id="1.20.58.390">
    <property type="entry name" value="Neurotransmitter-gated ion-channel transmembrane domain"/>
    <property type="match status" value="2"/>
</dbReference>
<dbReference type="FunFam" id="2.70.170.10:FF:000016">
    <property type="entry name" value="Nicotinic acetylcholine receptor subunit"/>
    <property type="match status" value="1"/>
</dbReference>
<dbReference type="PROSITE" id="PS00236">
    <property type="entry name" value="NEUROTR_ION_CHANNEL"/>
    <property type="match status" value="1"/>
</dbReference>
<keyword evidence="8 15" id="KW-0472">Membrane</keyword>
<keyword evidence="7 15" id="KW-0406">Ion transport</keyword>
<feature type="transmembrane region" description="Helical" evidence="15">
    <location>
        <begin position="314"/>
        <end position="337"/>
    </location>
</feature>
<dbReference type="GeneID" id="116290824"/>
<dbReference type="SUPFAM" id="SSF63712">
    <property type="entry name" value="Nicotinic receptor ligand binding domain-like"/>
    <property type="match status" value="1"/>
</dbReference>
<evidence type="ECO:0000256" key="8">
    <source>
        <dbReference type="ARBA" id="ARBA00023136"/>
    </source>
</evidence>
<dbReference type="CDD" id="cd19051">
    <property type="entry name" value="LGIC_TM_cation"/>
    <property type="match status" value="1"/>
</dbReference>
<keyword evidence="18" id="KW-1185">Reference proteome</keyword>
<evidence type="ECO:0000256" key="5">
    <source>
        <dbReference type="ARBA" id="ARBA00022989"/>
    </source>
</evidence>
<name>A0A6P8HFN6_ACTTE</name>
<dbReference type="AlphaFoldDB" id="A0A6P8HFN6"/>
<keyword evidence="5 15" id="KW-1133">Transmembrane helix</keyword>
<keyword evidence="12" id="KW-1071">Ligand-gated ion channel</keyword>
<feature type="transmembrane region" description="Helical" evidence="15">
    <location>
        <begin position="280"/>
        <end position="302"/>
    </location>
</feature>
<dbReference type="Pfam" id="PF02932">
    <property type="entry name" value="Neur_chan_memb"/>
    <property type="match status" value="1"/>
</dbReference>
<keyword evidence="6" id="KW-0770">Synapse</keyword>
<reference evidence="19" key="1">
    <citation type="submission" date="2025-08" db="UniProtKB">
        <authorList>
            <consortium name="RefSeq"/>
        </authorList>
    </citation>
    <scope>IDENTIFICATION</scope>
    <source>
        <tissue evidence="19">Tentacle</tissue>
    </source>
</reference>
<feature type="transmembrane region" description="Helical" evidence="15">
    <location>
        <begin position="251"/>
        <end position="274"/>
    </location>
</feature>
<evidence type="ECO:0000313" key="19">
    <source>
        <dbReference type="RefSeq" id="XP_031553793.1"/>
    </source>
</evidence>
<keyword evidence="9" id="KW-1015">Disulfide bond</keyword>
<evidence type="ECO:0000256" key="10">
    <source>
        <dbReference type="ARBA" id="ARBA00023170"/>
    </source>
</evidence>
<keyword evidence="2 15" id="KW-0813">Transport</keyword>
<dbReference type="CDD" id="cd18997">
    <property type="entry name" value="LGIC_ECD_nAChR"/>
    <property type="match status" value="1"/>
</dbReference>
<dbReference type="InterPro" id="IPR018000">
    <property type="entry name" value="Neurotransmitter_ion_chnl_CS"/>
</dbReference>
<comment type="similarity">
    <text evidence="1">Belongs to the ligand-gated ion channel (TC 1.A.9) family. Acetylcholine receptor (TC 1.A.9.1) subfamily.</text>
</comment>
<dbReference type="InterPro" id="IPR002394">
    <property type="entry name" value="Nicotinic_acetylcholine_rcpt"/>
</dbReference>
<dbReference type="FunCoup" id="A0A6P8HFN6">
    <property type="interactions" value="708"/>
</dbReference>
<dbReference type="InterPro" id="IPR006202">
    <property type="entry name" value="Neur_chan_lig-bd"/>
</dbReference>
<protein>
    <submittedName>
        <fullName evidence="19">Neuronal acetylcholine receptor subunit alpha-7-like</fullName>
    </submittedName>
</protein>
<dbReference type="NCBIfam" id="TIGR00860">
    <property type="entry name" value="LIC"/>
    <property type="match status" value="1"/>
</dbReference>
<dbReference type="InterPro" id="IPR036719">
    <property type="entry name" value="Neuro-gated_channel_TM_sf"/>
</dbReference>
<evidence type="ECO:0000313" key="18">
    <source>
        <dbReference type="Proteomes" id="UP000515163"/>
    </source>
</evidence>
<dbReference type="InterPro" id="IPR038050">
    <property type="entry name" value="Neuro_actylchol_rec"/>
</dbReference>
<accession>A0A6P8HFN6</accession>
<dbReference type="GO" id="GO:0004888">
    <property type="term" value="F:transmembrane signaling receptor activity"/>
    <property type="evidence" value="ECO:0007669"/>
    <property type="project" value="InterPro"/>
</dbReference>
<evidence type="ECO:0000256" key="1">
    <source>
        <dbReference type="ARBA" id="ARBA00009237"/>
    </source>
</evidence>
<keyword evidence="3" id="KW-1003">Cell membrane</keyword>
<proteinExistence type="inferred from homology"/>
<dbReference type="PRINTS" id="PR00254">
    <property type="entry name" value="NICOTINICR"/>
</dbReference>
<dbReference type="GO" id="GO:0045211">
    <property type="term" value="C:postsynaptic membrane"/>
    <property type="evidence" value="ECO:0007669"/>
    <property type="project" value="InterPro"/>
</dbReference>
<dbReference type="KEGG" id="aten:116290824"/>
<evidence type="ECO:0000256" key="13">
    <source>
        <dbReference type="ARBA" id="ARBA00023303"/>
    </source>
</evidence>
<feature type="domain" description="Neurotransmitter-gated ion-channel transmembrane" evidence="17">
    <location>
        <begin position="256"/>
        <end position="546"/>
    </location>
</feature>
<dbReference type="Pfam" id="PF02931">
    <property type="entry name" value="Neur_chan_LBD"/>
    <property type="match status" value="1"/>
</dbReference>
<evidence type="ECO:0000256" key="9">
    <source>
        <dbReference type="ARBA" id="ARBA00023157"/>
    </source>
</evidence>
<dbReference type="InterPro" id="IPR006201">
    <property type="entry name" value="Neur_channel"/>
</dbReference>
<evidence type="ECO:0000259" key="17">
    <source>
        <dbReference type="Pfam" id="PF02932"/>
    </source>
</evidence>
<keyword evidence="11" id="KW-0325">Glycoprotein</keyword>
<feature type="transmembrane region" description="Helical" evidence="15">
    <location>
        <begin position="519"/>
        <end position="546"/>
    </location>
</feature>
<evidence type="ECO:0000256" key="7">
    <source>
        <dbReference type="ARBA" id="ARBA00023065"/>
    </source>
</evidence>
<dbReference type="PANTHER" id="PTHR18945">
    <property type="entry name" value="NEUROTRANSMITTER GATED ION CHANNEL"/>
    <property type="match status" value="1"/>
</dbReference>
<keyword evidence="4 15" id="KW-0812">Transmembrane</keyword>
<keyword evidence="10" id="KW-0675">Receptor</keyword>
<evidence type="ECO:0000256" key="15">
    <source>
        <dbReference type="RuleBase" id="RU000687"/>
    </source>
</evidence>
<evidence type="ECO:0000256" key="14">
    <source>
        <dbReference type="ARBA" id="ARBA00034099"/>
    </source>
</evidence>
<dbReference type="Proteomes" id="UP000515163">
    <property type="component" value="Unplaced"/>
</dbReference>
<dbReference type="Gene3D" id="2.70.170.10">
    <property type="entry name" value="Neurotransmitter-gated ion-channel ligand-binding domain"/>
    <property type="match status" value="1"/>
</dbReference>
<dbReference type="SUPFAM" id="SSF90112">
    <property type="entry name" value="Neurotransmitter-gated ion-channel transmembrane pore"/>
    <property type="match status" value="1"/>
</dbReference>
<dbReference type="OrthoDB" id="5975154at2759"/>
<dbReference type="InParanoid" id="A0A6P8HFN6"/>
<dbReference type="InterPro" id="IPR006029">
    <property type="entry name" value="Neurotrans-gated_channel_TM"/>
</dbReference>
<evidence type="ECO:0000256" key="4">
    <source>
        <dbReference type="ARBA" id="ARBA00022692"/>
    </source>
</evidence>
<evidence type="ECO:0000256" key="2">
    <source>
        <dbReference type="ARBA" id="ARBA00022448"/>
    </source>
</evidence>
<keyword evidence="13 15" id="KW-0407">Ion channel</keyword>
<sequence length="550" mass="63471">MAVIRILNRRLTFPIALVFNICFSGMIASLQSKTIYDDDEDRLLKRVFQRYNPELRPVIDKRDKIMVTFGISLHQIIDMHEKNQILKTSLWVRQKWHNPFLSWNSSEFGGIQEINVDQSKVWKPDIYLYNNADERVDGALDRFKTKIVVSSNGLCKWLAPIIISSSCKIDVKYFPFDKQACILKFGSWTYDGFKLDIIQEGPFADTKKFVKNGEWDLVDFPAKRNELYYVCCKEPYPDVTYTLNIRRKPTYYYINIIIPCLVITALTLLSFYLPPDSGERITLVITNLLALTVFMLLVAEIMPSTSEVVPLISIYYTCTIMEVGTALVATCIVLKFYFHNPAVSDMPGWVRLVVLTWLARLLKYDLKKKKDSLSRQSFFVEIADNYKEPLLEVADHDIFHRKVENLNRESTNPVHLTPGISSVHLSPNGNLRRNSRNGSIHTIPEKHRESFLSMRKNNIDHHFSGINENYRCSCCHMAQTIDDHVIKLIDSQSSLLSSVNNLLKQTNAKEMLNESKLEWILAANIVDQTCFVIFLVLLFSSTVIIFTQAY</sequence>